<dbReference type="SUPFAM" id="SSF142019">
    <property type="entry name" value="Nqo1 FMN-binding domain-like"/>
    <property type="match status" value="1"/>
</dbReference>
<dbReference type="PANTHER" id="PTHR43578">
    <property type="entry name" value="NADH-QUINONE OXIDOREDUCTASE SUBUNIT F"/>
    <property type="match status" value="1"/>
</dbReference>
<dbReference type="EMBL" id="BART01026332">
    <property type="protein sequence ID" value="GAG95628.1"/>
    <property type="molecule type" value="Genomic_DNA"/>
</dbReference>
<evidence type="ECO:0008006" key="5">
    <source>
        <dbReference type="Google" id="ProtNLM"/>
    </source>
</evidence>
<protein>
    <recommendedName>
        <fullName evidence="5">NADH-ubiquinone oxidoreductase 51kDa subunit FMN-binding domain-containing protein</fullName>
    </recommendedName>
</protein>
<evidence type="ECO:0000256" key="3">
    <source>
        <dbReference type="ARBA" id="ARBA00023014"/>
    </source>
</evidence>
<sequence length="185" mass="20383">MVGAATCGRAAGALEVLRAIKNELKKHKLDCPVIEVGCMGHCYAEPIVTISKPGFPPICYRQVNPVIAQRLVREFILGDDPCLEFVLGALEENELVPSFSDFPRARFEQKVILKNCGHIDPEQIEHYIANGGYSAFVKALQIQPEKVTSEVKRSGLRGRGGAGFPTGEKWEICRQAQGKPKYVIC</sequence>
<dbReference type="SUPFAM" id="SSF52833">
    <property type="entry name" value="Thioredoxin-like"/>
    <property type="match status" value="1"/>
</dbReference>
<dbReference type="GO" id="GO:0046872">
    <property type="term" value="F:metal ion binding"/>
    <property type="evidence" value="ECO:0007669"/>
    <property type="project" value="UniProtKB-KW"/>
</dbReference>
<dbReference type="Gene3D" id="3.40.30.10">
    <property type="entry name" value="Glutaredoxin"/>
    <property type="match status" value="1"/>
</dbReference>
<dbReference type="Gene3D" id="6.10.250.1450">
    <property type="match status" value="1"/>
</dbReference>
<keyword evidence="1" id="KW-0479">Metal-binding</keyword>
<evidence type="ECO:0000256" key="1">
    <source>
        <dbReference type="ARBA" id="ARBA00022723"/>
    </source>
</evidence>
<dbReference type="PANTHER" id="PTHR43578:SF3">
    <property type="entry name" value="NADH-QUINONE OXIDOREDUCTASE SUBUNIT F"/>
    <property type="match status" value="1"/>
</dbReference>
<comment type="caution">
    <text evidence="4">The sequence shown here is derived from an EMBL/GenBank/DDBJ whole genome shotgun (WGS) entry which is preliminary data.</text>
</comment>
<organism evidence="4">
    <name type="scientific">marine sediment metagenome</name>
    <dbReference type="NCBI Taxonomy" id="412755"/>
    <lineage>
        <taxon>unclassified sequences</taxon>
        <taxon>metagenomes</taxon>
        <taxon>ecological metagenomes</taxon>
    </lineage>
</organism>
<dbReference type="InterPro" id="IPR036249">
    <property type="entry name" value="Thioredoxin-like_sf"/>
</dbReference>
<name>X1CH77_9ZZZZ</name>
<accession>X1CH77</accession>
<feature type="non-terminal residue" evidence="4">
    <location>
        <position position="185"/>
    </location>
</feature>
<evidence type="ECO:0000256" key="2">
    <source>
        <dbReference type="ARBA" id="ARBA00023004"/>
    </source>
</evidence>
<keyword evidence="2" id="KW-0408">Iron</keyword>
<proteinExistence type="predicted"/>
<dbReference type="AlphaFoldDB" id="X1CH77"/>
<dbReference type="InterPro" id="IPR037225">
    <property type="entry name" value="Nuo51_FMN-bd_sf"/>
</dbReference>
<reference evidence="4" key="1">
    <citation type="journal article" date="2014" name="Front. Microbiol.">
        <title>High frequency of phylogenetically diverse reductive dehalogenase-homologous genes in deep subseafloor sedimentary metagenomes.</title>
        <authorList>
            <person name="Kawai M."/>
            <person name="Futagami T."/>
            <person name="Toyoda A."/>
            <person name="Takaki Y."/>
            <person name="Nishi S."/>
            <person name="Hori S."/>
            <person name="Arai W."/>
            <person name="Tsubouchi T."/>
            <person name="Morono Y."/>
            <person name="Uchiyama I."/>
            <person name="Ito T."/>
            <person name="Fujiyama A."/>
            <person name="Inagaki F."/>
            <person name="Takami H."/>
        </authorList>
    </citation>
    <scope>NUCLEOTIDE SEQUENCE</scope>
    <source>
        <strain evidence="4">Expedition CK06-06</strain>
    </source>
</reference>
<dbReference type="GO" id="GO:0051536">
    <property type="term" value="F:iron-sulfur cluster binding"/>
    <property type="evidence" value="ECO:0007669"/>
    <property type="project" value="UniProtKB-KW"/>
</dbReference>
<keyword evidence="3" id="KW-0411">Iron-sulfur</keyword>
<gene>
    <name evidence="4" type="ORF">S01H4_47004</name>
</gene>
<evidence type="ECO:0000313" key="4">
    <source>
        <dbReference type="EMBL" id="GAG95628.1"/>
    </source>
</evidence>
<dbReference type="CDD" id="cd02980">
    <property type="entry name" value="TRX_Fd_family"/>
    <property type="match status" value="1"/>
</dbReference>
<dbReference type="Gene3D" id="3.40.50.11540">
    <property type="entry name" value="NADH-ubiquinone oxidoreductase 51kDa subunit"/>
    <property type="match status" value="1"/>
</dbReference>